<feature type="binding site" evidence="5">
    <location>
        <position position="336"/>
    </location>
    <ligand>
        <name>a divalent metal cation</name>
        <dbReference type="ChEBI" id="CHEBI:60240"/>
        <label>1</label>
    </ligand>
</feature>
<dbReference type="OrthoDB" id="9792792at2"/>
<dbReference type="PANTHER" id="PTHR13799:SF14">
    <property type="entry name" value="GTP CYCLOHYDROLASE 1 TYPE 2 HOMOLOG"/>
    <property type="match status" value="1"/>
</dbReference>
<dbReference type="GO" id="GO:0046872">
    <property type="term" value="F:metal ion binding"/>
    <property type="evidence" value="ECO:0007669"/>
    <property type="project" value="UniProtKB-UniRule"/>
</dbReference>
<dbReference type="NCBIfam" id="TIGR00486">
    <property type="entry name" value="YbgI_SA1388"/>
    <property type="match status" value="1"/>
</dbReference>
<evidence type="ECO:0000256" key="3">
    <source>
        <dbReference type="ARBA" id="ARBA00022723"/>
    </source>
</evidence>
<dbReference type="FunFam" id="3.40.1390.30:FF:000001">
    <property type="entry name" value="GTP cyclohydrolase 1 type 2"/>
    <property type="match status" value="1"/>
</dbReference>
<organism evidence="6 7">
    <name type="scientific">Desulfoscipio gibsoniae DSM 7213</name>
    <dbReference type="NCBI Taxonomy" id="767817"/>
    <lineage>
        <taxon>Bacteria</taxon>
        <taxon>Bacillati</taxon>
        <taxon>Bacillota</taxon>
        <taxon>Clostridia</taxon>
        <taxon>Eubacteriales</taxon>
        <taxon>Desulfallaceae</taxon>
        <taxon>Desulfoscipio</taxon>
    </lineage>
</organism>
<dbReference type="InterPro" id="IPR017221">
    <property type="entry name" value="DUF34/NIF3_bac"/>
</dbReference>
<evidence type="ECO:0000256" key="2">
    <source>
        <dbReference type="ARBA" id="ARBA00022112"/>
    </source>
</evidence>
<dbReference type="STRING" id="767817.Desgi_1406"/>
<sequence>MVDKSKVVLARDLVRVMERLAPLELAEEWDNSGWQVGDPDARVHKVLLALDVTPEVVDEAVGKGVQLIISHHPMLLKGVKALRRDNPAGSLLFRLIQAGIGVYSAHTSLDSAEGGVNDVLARVLGLQQIEVLQPVRYQQLLKLVVFVPAAYADAVREALGRAGAGHIGNYSHCTFNLNGTGTFYPREGTSPFIGKVGRLERVEEVRIETIINKEKTGEVVRAMLEAHPYEEVAYDLYPLENKGAASGLGRIGRLPLTVTLAELAGTVQQVLQGDCLRYGGDPHTLVQRIAVCGGSGGDLWPQAGQKGADVLVTGDVRYHAARDMLAAGMSFIDAGHFATERVVLPPLREQLTVALAQAGLAVEIAVATCETEPWIGVR</sequence>
<dbReference type="InterPro" id="IPR015867">
    <property type="entry name" value="N-reg_PII/ATP_PRibTrfase_C"/>
</dbReference>
<evidence type="ECO:0000256" key="5">
    <source>
        <dbReference type="PIRSR" id="PIRSR602678-1"/>
    </source>
</evidence>
<evidence type="ECO:0000313" key="6">
    <source>
        <dbReference type="EMBL" id="AGL00905.1"/>
    </source>
</evidence>
<feature type="binding site" evidence="5">
    <location>
        <position position="71"/>
    </location>
    <ligand>
        <name>a divalent metal cation</name>
        <dbReference type="ChEBI" id="CHEBI:60240"/>
        <label>1</label>
    </ligand>
</feature>
<dbReference type="EMBL" id="CP003273">
    <property type="protein sequence ID" value="AGL00905.1"/>
    <property type="molecule type" value="Genomic_DNA"/>
</dbReference>
<dbReference type="SUPFAM" id="SSF102705">
    <property type="entry name" value="NIF3 (NGG1p interacting factor 3)-like"/>
    <property type="match status" value="1"/>
</dbReference>
<evidence type="ECO:0000256" key="1">
    <source>
        <dbReference type="ARBA" id="ARBA00006964"/>
    </source>
</evidence>
<evidence type="ECO:0000313" key="7">
    <source>
        <dbReference type="Proteomes" id="UP000013520"/>
    </source>
</evidence>
<keyword evidence="3 4" id="KW-0479">Metal-binding</keyword>
<name>R4KK33_9FIRM</name>
<dbReference type="AlphaFoldDB" id="R4KK33"/>
<dbReference type="Gene3D" id="3.40.1390.30">
    <property type="entry name" value="NIF3 (NGG1p interacting factor 3)-like"/>
    <property type="match status" value="1"/>
</dbReference>
<gene>
    <name evidence="6" type="ORF">Desgi_1406</name>
</gene>
<proteinExistence type="inferred from homology"/>
<keyword evidence="7" id="KW-1185">Reference proteome</keyword>
<dbReference type="RefSeq" id="WP_006522693.1">
    <property type="nucleotide sequence ID" value="NC_021184.1"/>
</dbReference>
<reference evidence="6 7" key="1">
    <citation type="submission" date="2012-01" db="EMBL/GenBank/DDBJ databases">
        <title>Complete sequence of Desulfotomaculum gibsoniae DSM 7213.</title>
        <authorList>
            <consortium name="US DOE Joint Genome Institute"/>
            <person name="Lucas S."/>
            <person name="Han J."/>
            <person name="Lapidus A."/>
            <person name="Cheng J.-F."/>
            <person name="Goodwin L."/>
            <person name="Pitluck S."/>
            <person name="Peters L."/>
            <person name="Ovchinnikova G."/>
            <person name="Teshima H."/>
            <person name="Detter J.C."/>
            <person name="Han C."/>
            <person name="Tapia R."/>
            <person name="Land M."/>
            <person name="Hauser L."/>
            <person name="Kyrpides N."/>
            <person name="Ivanova N."/>
            <person name="Pagani I."/>
            <person name="Parshina S."/>
            <person name="Plugge C."/>
            <person name="Muyzer G."/>
            <person name="Kuever J."/>
            <person name="Ivanova A."/>
            <person name="Nazina T."/>
            <person name="Klenk H.-P."/>
            <person name="Brambilla E."/>
            <person name="Spring S."/>
            <person name="Stams A.F."/>
            <person name="Woyke T."/>
        </authorList>
    </citation>
    <scope>NUCLEOTIDE SEQUENCE [LARGE SCALE GENOMIC DNA]</scope>
    <source>
        <strain evidence="6 7">DSM 7213</strain>
    </source>
</reference>
<dbReference type="eggNOG" id="COG0327">
    <property type="taxonomic scope" value="Bacteria"/>
</dbReference>
<dbReference type="HOGENOM" id="CLU_037423_1_0_9"/>
<evidence type="ECO:0000256" key="4">
    <source>
        <dbReference type="PIRNR" id="PIRNR037489"/>
    </source>
</evidence>
<dbReference type="FunFam" id="3.30.70.120:FF:000006">
    <property type="entry name" value="GTP cyclohydrolase 1 type 2 homolog"/>
    <property type="match status" value="1"/>
</dbReference>
<dbReference type="Gene3D" id="3.30.70.120">
    <property type="match status" value="1"/>
</dbReference>
<dbReference type="Proteomes" id="UP000013520">
    <property type="component" value="Chromosome"/>
</dbReference>
<feature type="binding site" evidence="5">
    <location>
        <position position="340"/>
    </location>
    <ligand>
        <name>a divalent metal cation</name>
        <dbReference type="ChEBI" id="CHEBI:60240"/>
        <label>1</label>
    </ligand>
</feature>
<dbReference type="KEGG" id="dgi:Desgi_1406"/>
<dbReference type="PANTHER" id="PTHR13799">
    <property type="entry name" value="NGG1 INTERACTING FACTOR 3"/>
    <property type="match status" value="1"/>
</dbReference>
<feature type="binding site" evidence="5">
    <location>
        <position position="110"/>
    </location>
    <ligand>
        <name>a divalent metal cation</name>
        <dbReference type="ChEBI" id="CHEBI:60240"/>
        <label>1</label>
    </ligand>
</feature>
<dbReference type="InterPro" id="IPR036069">
    <property type="entry name" value="DUF34/NIF3_sf"/>
</dbReference>
<dbReference type="Pfam" id="PF01784">
    <property type="entry name" value="DUF34_NIF3"/>
    <property type="match status" value="1"/>
</dbReference>
<protein>
    <recommendedName>
        <fullName evidence="2 4">GTP cyclohydrolase 1 type 2 homolog</fullName>
    </recommendedName>
</protein>
<comment type="similarity">
    <text evidence="1 4">Belongs to the GTP cyclohydrolase I type 2/NIF3 family.</text>
</comment>
<accession>R4KK33</accession>
<dbReference type="PIRSF" id="PIRSF037489">
    <property type="entry name" value="UCP037489_NIF3_YqfO"/>
    <property type="match status" value="1"/>
</dbReference>
<dbReference type="GO" id="GO:0005737">
    <property type="term" value="C:cytoplasm"/>
    <property type="evidence" value="ECO:0007669"/>
    <property type="project" value="TreeGrafter"/>
</dbReference>
<feature type="binding site" evidence="5">
    <location>
        <position position="72"/>
    </location>
    <ligand>
        <name>a divalent metal cation</name>
        <dbReference type="ChEBI" id="CHEBI:60240"/>
        <label>1</label>
    </ligand>
</feature>
<dbReference type="InterPro" id="IPR002678">
    <property type="entry name" value="DUF34/NIF3"/>
</dbReference>